<dbReference type="Proteomes" id="UP001148838">
    <property type="component" value="Unassembled WGS sequence"/>
</dbReference>
<reference evidence="2 3" key="1">
    <citation type="journal article" date="2022" name="Allergy">
        <title>Genome assembly and annotation of Periplaneta americana reveal a comprehensive cockroach allergen profile.</title>
        <authorList>
            <person name="Wang L."/>
            <person name="Xiong Q."/>
            <person name="Saelim N."/>
            <person name="Wang L."/>
            <person name="Nong W."/>
            <person name="Wan A.T."/>
            <person name="Shi M."/>
            <person name="Liu X."/>
            <person name="Cao Q."/>
            <person name="Hui J.H.L."/>
            <person name="Sookrung N."/>
            <person name="Leung T.F."/>
            <person name="Tungtrongchitr A."/>
            <person name="Tsui S.K.W."/>
        </authorList>
    </citation>
    <scope>NUCLEOTIDE SEQUENCE [LARGE SCALE GENOMIC DNA]</scope>
    <source>
        <strain evidence="2">PWHHKU_190912</strain>
    </source>
</reference>
<dbReference type="PANTHER" id="PTHR47055">
    <property type="entry name" value="DDE_TNP_1_7 DOMAIN-CONTAINING PROTEIN"/>
    <property type="match status" value="1"/>
</dbReference>
<dbReference type="InterPro" id="IPR052638">
    <property type="entry name" value="PiggyBac_TE-derived"/>
</dbReference>
<proteinExistence type="predicted"/>
<dbReference type="PANTHER" id="PTHR47055:SF2">
    <property type="entry name" value="PIGGYBAC TRANSPOSABLE ELEMENT-DERIVED PROTEIN 2-RELATED"/>
    <property type="match status" value="1"/>
</dbReference>
<evidence type="ECO:0000313" key="2">
    <source>
        <dbReference type="EMBL" id="KAJ4433246.1"/>
    </source>
</evidence>
<sequence>MSTYCPTWSQVTKGKNTGGGEFDPVCELDFGVAQCKVVDFKIKERSPDIRRNAEDLLRETVKSPLDALRTFFSTELLELIVMETNRYVAQHLMHNLNASREEILTLIGILLLSGYHKLPSRRLYCRSELDVHVPIVSEFMRRNRYDELLRFLHLTNNDGLDGLDSLYKVRQLFHILNASFKQVSPGK</sequence>
<feature type="domain" description="PiggyBac transposable element-derived protein" evidence="1">
    <location>
        <begin position="63"/>
        <end position="183"/>
    </location>
</feature>
<organism evidence="2 3">
    <name type="scientific">Periplaneta americana</name>
    <name type="common">American cockroach</name>
    <name type="synonym">Blatta americana</name>
    <dbReference type="NCBI Taxonomy" id="6978"/>
    <lineage>
        <taxon>Eukaryota</taxon>
        <taxon>Metazoa</taxon>
        <taxon>Ecdysozoa</taxon>
        <taxon>Arthropoda</taxon>
        <taxon>Hexapoda</taxon>
        <taxon>Insecta</taxon>
        <taxon>Pterygota</taxon>
        <taxon>Neoptera</taxon>
        <taxon>Polyneoptera</taxon>
        <taxon>Dictyoptera</taxon>
        <taxon>Blattodea</taxon>
        <taxon>Blattoidea</taxon>
        <taxon>Blattidae</taxon>
        <taxon>Blattinae</taxon>
        <taxon>Periplaneta</taxon>
    </lineage>
</organism>
<dbReference type="EMBL" id="JAJSOF020000027">
    <property type="protein sequence ID" value="KAJ4433246.1"/>
    <property type="molecule type" value="Genomic_DNA"/>
</dbReference>
<name>A0ABQ8SHF1_PERAM</name>
<accession>A0ABQ8SHF1</accession>
<gene>
    <name evidence="2" type="ORF">ANN_15505</name>
</gene>
<keyword evidence="3" id="KW-1185">Reference proteome</keyword>
<dbReference type="Pfam" id="PF13843">
    <property type="entry name" value="DDE_Tnp_1_7"/>
    <property type="match status" value="1"/>
</dbReference>
<evidence type="ECO:0000259" key="1">
    <source>
        <dbReference type="Pfam" id="PF13843"/>
    </source>
</evidence>
<evidence type="ECO:0000313" key="3">
    <source>
        <dbReference type="Proteomes" id="UP001148838"/>
    </source>
</evidence>
<comment type="caution">
    <text evidence="2">The sequence shown here is derived from an EMBL/GenBank/DDBJ whole genome shotgun (WGS) entry which is preliminary data.</text>
</comment>
<protein>
    <recommendedName>
        <fullName evidence="1">PiggyBac transposable element-derived protein domain-containing protein</fullName>
    </recommendedName>
</protein>
<dbReference type="InterPro" id="IPR029526">
    <property type="entry name" value="PGBD"/>
</dbReference>